<comment type="similarity">
    <text evidence="2">Belongs to the SLC41A transporter family.</text>
</comment>
<dbReference type="EMBL" id="JI169648">
    <property type="protein sequence ID" value="ADY44025.1"/>
    <property type="molecule type" value="mRNA"/>
</dbReference>
<keyword evidence="3" id="KW-0813">Transport</keyword>
<keyword evidence="4 9" id="KW-0812">Transmembrane</keyword>
<dbReference type="PANTHER" id="PTHR16228">
    <property type="entry name" value="DIVALENT CATION TRANSPORTER SOLUTE CARRIER FAMILY 41"/>
    <property type="match status" value="1"/>
</dbReference>
<evidence type="ECO:0000256" key="7">
    <source>
        <dbReference type="ARBA" id="ARBA00023065"/>
    </source>
</evidence>
<evidence type="ECO:0000256" key="8">
    <source>
        <dbReference type="ARBA" id="ARBA00023136"/>
    </source>
</evidence>
<name>F1L1M1_ASCSU</name>
<evidence type="ECO:0000256" key="5">
    <source>
        <dbReference type="ARBA" id="ARBA00022842"/>
    </source>
</evidence>
<evidence type="ECO:0000313" key="11">
    <source>
        <dbReference type="EMBL" id="ADY44025.1"/>
    </source>
</evidence>
<evidence type="ECO:0000256" key="6">
    <source>
        <dbReference type="ARBA" id="ARBA00022989"/>
    </source>
</evidence>
<keyword evidence="8 9" id="KW-0472">Membrane</keyword>
<evidence type="ECO:0000256" key="1">
    <source>
        <dbReference type="ARBA" id="ARBA00004141"/>
    </source>
</evidence>
<organism evidence="11">
    <name type="scientific">Ascaris suum</name>
    <name type="common">Pig roundworm</name>
    <name type="synonym">Ascaris lumbricoides</name>
    <dbReference type="NCBI Taxonomy" id="6253"/>
    <lineage>
        <taxon>Eukaryota</taxon>
        <taxon>Metazoa</taxon>
        <taxon>Ecdysozoa</taxon>
        <taxon>Nematoda</taxon>
        <taxon>Chromadorea</taxon>
        <taxon>Rhabditida</taxon>
        <taxon>Spirurina</taxon>
        <taxon>Ascaridomorpha</taxon>
        <taxon>Ascaridoidea</taxon>
        <taxon>Ascarididae</taxon>
        <taxon>Ascaris</taxon>
    </lineage>
</organism>
<feature type="domain" description="SLC41A/MgtE integral membrane" evidence="10">
    <location>
        <begin position="329"/>
        <end position="471"/>
    </location>
</feature>
<evidence type="ECO:0000259" key="10">
    <source>
        <dbReference type="Pfam" id="PF01769"/>
    </source>
</evidence>
<evidence type="ECO:0000256" key="4">
    <source>
        <dbReference type="ARBA" id="ARBA00022692"/>
    </source>
</evidence>
<feature type="transmembrane region" description="Helical" evidence="9">
    <location>
        <begin position="56"/>
        <end position="80"/>
    </location>
</feature>
<dbReference type="Gene3D" id="1.10.357.20">
    <property type="entry name" value="SLC41 divalent cation transporters, integral membrane domain"/>
    <property type="match status" value="2"/>
</dbReference>
<feature type="domain" description="SLC41A/MgtE integral membrane" evidence="10">
    <location>
        <begin position="99"/>
        <end position="251"/>
    </location>
</feature>
<dbReference type="InterPro" id="IPR045349">
    <property type="entry name" value="SLC41A1-3"/>
</dbReference>
<keyword evidence="6 9" id="KW-1133">Transmembrane helix</keyword>
<feature type="transmembrane region" description="Helical" evidence="9">
    <location>
        <begin position="413"/>
        <end position="435"/>
    </location>
</feature>
<accession>F1L1M1</accession>
<evidence type="ECO:0000256" key="9">
    <source>
        <dbReference type="SAM" id="Phobius"/>
    </source>
</evidence>
<keyword evidence="7" id="KW-0406">Ion transport</keyword>
<dbReference type="AlphaFoldDB" id="F1L1M1"/>
<proteinExistence type="evidence at transcript level"/>
<dbReference type="PANTHER" id="PTHR16228:SF21">
    <property type="entry name" value="SLC41A_MGTE INTEGRAL MEMBRANE DOMAIN-CONTAINING PROTEIN"/>
    <property type="match status" value="1"/>
</dbReference>
<dbReference type="InterPro" id="IPR006667">
    <property type="entry name" value="SLC41_membr_dom"/>
</dbReference>
<keyword evidence="5" id="KW-0460">Magnesium</keyword>
<comment type="subcellular location">
    <subcellularLocation>
        <location evidence="1">Membrane</location>
        <topology evidence="1">Multi-pass membrane protein</topology>
    </subcellularLocation>
</comment>
<feature type="transmembrane region" description="Helical" evidence="9">
    <location>
        <begin position="194"/>
        <end position="222"/>
    </location>
</feature>
<feature type="transmembrane region" description="Helical" evidence="9">
    <location>
        <begin position="268"/>
        <end position="285"/>
    </location>
</feature>
<dbReference type="Pfam" id="PF01769">
    <property type="entry name" value="MgtE"/>
    <property type="match status" value="2"/>
</dbReference>
<evidence type="ECO:0000256" key="3">
    <source>
        <dbReference type="ARBA" id="ARBA00022448"/>
    </source>
</evidence>
<reference evidence="11" key="1">
    <citation type="journal article" date="2011" name="Genome Res.">
        <title>Deep small RNA sequencing from the nematode Ascaris reveals conservation, functional diversification, and novel developmental profiles.</title>
        <authorList>
            <person name="Wang J."/>
            <person name="Czech B."/>
            <person name="Crunk A."/>
            <person name="Wallace A."/>
            <person name="Mitreva M."/>
            <person name="Hannon G.J."/>
            <person name="Davis R.E."/>
        </authorList>
    </citation>
    <scope>NUCLEOTIDE SEQUENCE</scope>
</reference>
<sequence length="489" mass="52534">MQSITIVAVGNPSAMQSSPKRCRKWRLNSSSSRTTIAPIESCVLPRKKIADKETSLSFFLETIFPFLLAGCGMVGAGILFDIAQEWSFFKRIPQAIMLLPALLGLKGNVEMTLASRLSTQANLGEMAARHQQIHIACSNLALIQAQSIIVSLFAAIAAIIAYGIETGKVNNCTNEVKPHKGAVRISQWQPENSVLLCLTSVATASMTSLLLGMIMFGVVIVASRIGLNPDNITAPIAASLGDITALIIMISVGTILLRVQHQFEVECVALGVWSVASILFVWIASKDKSTANVLKNGWYPIFTAMLISSSAGRILKTTVSVFPAVAAFQPVINGAGGNLVAIQASRISTELHKFGKFGTLPDNPLSHFTNPLWSFFAKGSEAQVARILVLLVLPGHAVFMTIIFVSIRSAPVSIPFITAYLIVALVQVIVLLYLCQLMVRAMWRCKVDPDNSAIPILTALGDLLGTALLAAAFICLNRLSAVNINEHPT</sequence>
<dbReference type="SUPFAM" id="SSF161093">
    <property type="entry name" value="MgtE membrane domain-like"/>
    <property type="match status" value="2"/>
</dbReference>
<evidence type="ECO:0000256" key="2">
    <source>
        <dbReference type="ARBA" id="ARBA00009749"/>
    </source>
</evidence>
<feature type="transmembrane region" description="Helical" evidence="9">
    <location>
        <begin position="387"/>
        <end position="407"/>
    </location>
</feature>
<dbReference type="InterPro" id="IPR036739">
    <property type="entry name" value="SLC41_membr_dom_sf"/>
</dbReference>
<dbReference type="GO" id="GO:0005886">
    <property type="term" value="C:plasma membrane"/>
    <property type="evidence" value="ECO:0007669"/>
    <property type="project" value="TreeGrafter"/>
</dbReference>
<feature type="transmembrane region" description="Helical" evidence="9">
    <location>
        <begin position="234"/>
        <end position="256"/>
    </location>
</feature>
<protein>
    <submittedName>
        <fullName evidence="11">Solute carrier family 41 member 2</fullName>
    </submittedName>
</protein>
<feature type="transmembrane region" description="Helical" evidence="9">
    <location>
        <begin position="456"/>
        <end position="479"/>
    </location>
</feature>
<dbReference type="GO" id="GO:0008324">
    <property type="term" value="F:monoatomic cation transmembrane transporter activity"/>
    <property type="evidence" value="ECO:0007669"/>
    <property type="project" value="InterPro"/>
</dbReference>